<evidence type="ECO:0000256" key="10">
    <source>
        <dbReference type="ARBA" id="ARBA00023310"/>
    </source>
</evidence>
<dbReference type="PANTHER" id="PTHR42823">
    <property type="entry name" value="ATP SYNTHASE SUBUNIT A, CHLOROPLASTIC"/>
    <property type="match status" value="1"/>
</dbReference>
<evidence type="ECO:0000256" key="9">
    <source>
        <dbReference type="ARBA" id="ARBA00023136"/>
    </source>
</evidence>
<feature type="transmembrane region" description="Helical" evidence="11">
    <location>
        <begin position="138"/>
        <end position="158"/>
    </location>
</feature>
<dbReference type="AlphaFoldDB" id="A0A401WUB2"/>
<dbReference type="Proteomes" id="UP000287300">
    <property type="component" value="Unassembled WGS sequence"/>
</dbReference>
<comment type="similarity">
    <text evidence="2 11">Belongs to the ATPase A chain family.</text>
</comment>
<keyword evidence="5 11" id="KW-0812">Transmembrane</keyword>
<dbReference type="InterPro" id="IPR035908">
    <property type="entry name" value="F0_ATP_A_sf"/>
</dbReference>
<feature type="transmembrane region" description="Helical" evidence="11">
    <location>
        <begin position="164"/>
        <end position="186"/>
    </location>
</feature>
<keyword evidence="7 11" id="KW-1133">Transmembrane helix</keyword>
<sequence>MNSSLSTQPLFHVGPVPVTNAVVTTWGIMAVLLGVACLISRRLTPAVPGRVQAFCELFLTILDGQIRETMRTDPSPYRAFIGTMFLFILIANWTALVPGLHAPTAALATDAALAGLVFISIIVFGIRSGGVGGYLRTFLWPSIVMVPLNLIGSITRTFSLMVRLFGNVMAGAFIIGIVLSLAGLLVPIPLMILDMLTGAVQAYIFVVLAMVFIAGALTRTTAAASTETTGSSS</sequence>
<keyword evidence="10 11" id="KW-0066">ATP synthesis</keyword>
<dbReference type="SUPFAM" id="SSF81336">
    <property type="entry name" value="F1F0 ATP synthase subunit A"/>
    <property type="match status" value="1"/>
</dbReference>
<dbReference type="NCBIfam" id="NF009955">
    <property type="entry name" value="PRK13421.1"/>
    <property type="match status" value="1"/>
</dbReference>
<evidence type="ECO:0000256" key="4">
    <source>
        <dbReference type="ARBA" id="ARBA00022547"/>
    </source>
</evidence>
<evidence type="ECO:0000256" key="1">
    <source>
        <dbReference type="ARBA" id="ARBA00004141"/>
    </source>
</evidence>
<keyword evidence="4 11" id="KW-0138">CF(0)</keyword>
<evidence type="ECO:0000256" key="2">
    <source>
        <dbReference type="ARBA" id="ARBA00006810"/>
    </source>
</evidence>
<keyword evidence="8 11" id="KW-0406">Ion transport</keyword>
<reference evidence="12 13" key="1">
    <citation type="submission" date="2016-06" db="EMBL/GenBank/DDBJ databases">
        <title>Acetobacter pasteurianus NBRC 3188 whole genome sequencing project.</title>
        <authorList>
            <person name="Matsutani M."/>
            <person name="Shiwa Y."/>
            <person name="Okamoto-Kainuma A."/>
            <person name="Ishikawa M."/>
            <person name="Koizumi Y."/>
            <person name="Yoshikawa H."/>
            <person name="Yakushi T."/>
            <person name="Matsushita K."/>
        </authorList>
    </citation>
    <scope>NUCLEOTIDE SEQUENCE [LARGE SCALE GENOMIC DNA]</scope>
    <source>
        <strain evidence="12 13">NBRC 3188</strain>
    </source>
</reference>
<comment type="subcellular location">
    <subcellularLocation>
        <location evidence="11">Cell membrane</location>
        <topology evidence="11">Multi-pass membrane protein</topology>
    </subcellularLocation>
    <subcellularLocation>
        <location evidence="1">Membrane</location>
        <topology evidence="1">Multi-pass membrane protein</topology>
    </subcellularLocation>
</comment>
<keyword evidence="9 11" id="KW-0472">Membrane</keyword>
<feature type="transmembrane region" description="Helical" evidence="11">
    <location>
        <begin position="77"/>
        <end position="96"/>
    </location>
</feature>
<dbReference type="EMBL" id="BDES01000045">
    <property type="protein sequence ID" value="GCD52939.1"/>
    <property type="molecule type" value="Genomic_DNA"/>
</dbReference>
<accession>A0A401WUB2</accession>
<evidence type="ECO:0000256" key="8">
    <source>
        <dbReference type="ARBA" id="ARBA00023065"/>
    </source>
</evidence>
<name>A0A401WUB2_ACEPA</name>
<comment type="function">
    <text evidence="11">Key component of the proton channel; it plays a direct role in the translocation of protons across the membrane.</text>
</comment>
<dbReference type="Pfam" id="PF00119">
    <property type="entry name" value="ATP-synt_A"/>
    <property type="match status" value="1"/>
</dbReference>
<dbReference type="GO" id="GO:0045259">
    <property type="term" value="C:proton-transporting ATP synthase complex"/>
    <property type="evidence" value="ECO:0007669"/>
    <property type="project" value="UniProtKB-KW"/>
</dbReference>
<dbReference type="Gene3D" id="1.20.120.220">
    <property type="entry name" value="ATP synthase, F0 complex, subunit A"/>
    <property type="match status" value="1"/>
</dbReference>
<protein>
    <recommendedName>
        <fullName evidence="11">ATP synthase subunit a</fullName>
    </recommendedName>
    <alternativeName>
        <fullName evidence="11">ATP synthase F0 sector subunit a</fullName>
    </alternativeName>
    <alternativeName>
        <fullName evidence="11">F-ATPase subunit 6</fullName>
    </alternativeName>
</protein>
<keyword evidence="6 11" id="KW-0375">Hydrogen ion transport</keyword>
<dbReference type="InterPro" id="IPR000568">
    <property type="entry name" value="ATP_synth_F0_asu"/>
</dbReference>
<dbReference type="RefSeq" id="WP_124295716.1">
    <property type="nucleotide sequence ID" value="NZ_BDES01000045.1"/>
</dbReference>
<evidence type="ECO:0000256" key="3">
    <source>
        <dbReference type="ARBA" id="ARBA00022448"/>
    </source>
</evidence>
<dbReference type="PANTHER" id="PTHR42823:SF3">
    <property type="entry name" value="ATP SYNTHASE SUBUNIT A, CHLOROPLASTIC"/>
    <property type="match status" value="1"/>
</dbReference>
<dbReference type="PRINTS" id="PR00123">
    <property type="entry name" value="ATPASEA"/>
</dbReference>
<proteinExistence type="inferred from homology"/>
<evidence type="ECO:0000313" key="12">
    <source>
        <dbReference type="EMBL" id="GCD52939.1"/>
    </source>
</evidence>
<evidence type="ECO:0000256" key="6">
    <source>
        <dbReference type="ARBA" id="ARBA00022781"/>
    </source>
</evidence>
<organism evidence="12 13">
    <name type="scientific">Acetobacter pasteurianus NBRC 3188</name>
    <dbReference type="NCBI Taxonomy" id="1226663"/>
    <lineage>
        <taxon>Bacteria</taxon>
        <taxon>Pseudomonadati</taxon>
        <taxon>Pseudomonadota</taxon>
        <taxon>Alphaproteobacteria</taxon>
        <taxon>Acetobacterales</taxon>
        <taxon>Acetobacteraceae</taxon>
        <taxon>Acetobacter</taxon>
    </lineage>
</organism>
<dbReference type="GO" id="GO:0005886">
    <property type="term" value="C:plasma membrane"/>
    <property type="evidence" value="ECO:0007669"/>
    <property type="project" value="UniProtKB-SubCell"/>
</dbReference>
<feature type="transmembrane region" description="Helical" evidence="11">
    <location>
        <begin position="198"/>
        <end position="217"/>
    </location>
</feature>
<keyword evidence="3 11" id="KW-0813">Transport</keyword>
<gene>
    <name evidence="11 12" type="primary">atpB</name>
    <name evidence="12" type="ORF">NBRC3188_1636</name>
</gene>
<dbReference type="InterPro" id="IPR045082">
    <property type="entry name" value="ATP_syn_F0_a_bact/chloroplast"/>
</dbReference>
<feature type="transmembrane region" description="Helical" evidence="11">
    <location>
        <begin position="20"/>
        <end position="40"/>
    </location>
</feature>
<evidence type="ECO:0000313" key="13">
    <source>
        <dbReference type="Proteomes" id="UP000287300"/>
    </source>
</evidence>
<dbReference type="GO" id="GO:0046933">
    <property type="term" value="F:proton-transporting ATP synthase activity, rotational mechanism"/>
    <property type="evidence" value="ECO:0007669"/>
    <property type="project" value="UniProtKB-UniRule"/>
</dbReference>
<feature type="transmembrane region" description="Helical" evidence="11">
    <location>
        <begin position="102"/>
        <end position="126"/>
    </location>
</feature>
<dbReference type="CDD" id="cd00310">
    <property type="entry name" value="ATP-synt_Fo_a_6"/>
    <property type="match status" value="1"/>
</dbReference>
<comment type="caution">
    <text evidence="12">The sequence shown here is derived from an EMBL/GenBank/DDBJ whole genome shotgun (WGS) entry which is preliminary data.</text>
</comment>
<evidence type="ECO:0000256" key="5">
    <source>
        <dbReference type="ARBA" id="ARBA00022692"/>
    </source>
</evidence>
<evidence type="ECO:0000256" key="7">
    <source>
        <dbReference type="ARBA" id="ARBA00022989"/>
    </source>
</evidence>
<dbReference type="GO" id="GO:0042777">
    <property type="term" value="P:proton motive force-driven plasma membrane ATP synthesis"/>
    <property type="evidence" value="ECO:0007669"/>
    <property type="project" value="TreeGrafter"/>
</dbReference>
<evidence type="ECO:0000256" key="11">
    <source>
        <dbReference type="HAMAP-Rule" id="MF_01393"/>
    </source>
</evidence>
<dbReference type="HAMAP" id="MF_01393">
    <property type="entry name" value="ATP_synth_a_bact"/>
    <property type="match status" value="1"/>
</dbReference>
<keyword evidence="11" id="KW-1003">Cell membrane</keyword>